<dbReference type="GO" id="GO:0015074">
    <property type="term" value="P:DNA integration"/>
    <property type="evidence" value="ECO:0007669"/>
    <property type="project" value="UniProtKB-KW"/>
</dbReference>
<dbReference type="CDD" id="cd00796">
    <property type="entry name" value="INT_Rci_Hp1_C"/>
    <property type="match status" value="1"/>
</dbReference>
<sequence>MPRKRKGPWQRAEDNCWYTTVGRKVHKLGTADTPWDEIERAYHALHSKGEAPAHLTVARVCDDFLDFCQRQRSKSTYDWYANYLRNLVAFVGPRLKVEDLTPRTVGDWVDRSYGELSDSAQHAAARCVTRAMNWAVKERMIRESPLVGYTKPSPSSREIAVTPAQYKECLEHARGPFRDLLIFLWETGCRPLEARTIEARWIDGPKVVLPTMKSKGKKKRRVIYMNETAAEIAARLAGENPTGPIFRSSKGNPWTKSSINCAFKRLKKKTGMDWLCAYALRHGFATESLKRGVDTTTVGVLMGHANPNMVARVYQHLAQDDDYLLGVLKQPHDGTLGGPDSPQAAAG</sequence>
<name>A0A9X2FFS8_9BACT</name>
<dbReference type="InterPro" id="IPR044068">
    <property type="entry name" value="CB"/>
</dbReference>
<dbReference type="PANTHER" id="PTHR30349:SF64">
    <property type="entry name" value="PROPHAGE INTEGRASE INTD-RELATED"/>
    <property type="match status" value="1"/>
</dbReference>
<dbReference type="Gene3D" id="1.10.443.10">
    <property type="entry name" value="Intergrase catalytic core"/>
    <property type="match status" value="1"/>
</dbReference>
<dbReference type="InterPro" id="IPR013762">
    <property type="entry name" value="Integrase-like_cat_sf"/>
</dbReference>
<dbReference type="PROSITE" id="PS51898">
    <property type="entry name" value="TYR_RECOMBINASE"/>
    <property type="match status" value="1"/>
</dbReference>
<dbReference type="PROSITE" id="PS51900">
    <property type="entry name" value="CB"/>
    <property type="match status" value="1"/>
</dbReference>
<comment type="similarity">
    <text evidence="1">Belongs to the 'phage' integrase family.</text>
</comment>
<evidence type="ECO:0000313" key="9">
    <source>
        <dbReference type="Proteomes" id="UP001155241"/>
    </source>
</evidence>
<protein>
    <submittedName>
        <fullName evidence="8">Tyrosine-type recombinase/integrase</fullName>
    </submittedName>
</protein>
<dbReference type="AlphaFoldDB" id="A0A9X2FFS8"/>
<dbReference type="InterPro" id="IPR011010">
    <property type="entry name" value="DNA_brk_join_enz"/>
</dbReference>
<dbReference type="EMBL" id="JAMXLR010000023">
    <property type="protein sequence ID" value="MCO6043351.1"/>
    <property type="molecule type" value="Genomic_DNA"/>
</dbReference>
<organism evidence="8 9">
    <name type="scientific">Aeoliella straminimaris</name>
    <dbReference type="NCBI Taxonomy" id="2954799"/>
    <lineage>
        <taxon>Bacteria</taxon>
        <taxon>Pseudomonadati</taxon>
        <taxon>Planctomycetota</taxon>
        <taxon>Planctomycetia</taxon>
        <taxon>Pirellulales</taxon>
        <taxon>Lacipirellulaceae</taxon>
        <taxon>Aeoliella</taxon>
    </lineage>
</organism>
<evidence type="ECO:0000256" key="4">
    <source>
        <dbReference type="ARBA" id="ARBA00023172"/>
    </source>
</evidence>
<keyword evidence="2" id="KW-0229">DNA integration</keyword>
<keyword evidence="9" id="KW-1185">Reference proteome</keyword>
<proteinExistence type="inferred from homology"/>
<evidence type="ECO:0000256" key="2">
    <source>
        <dbReference type="ARBA" id="ARBA00022908"/>
    </source>
</evidence>
<dbReference type="PANTHER" id="PTHR30349">
    <property type="entry name" value="PHAGE INTEGRASE-RELATED"/>
    <property type="match status" value="1"/>
</dbReference>
<dbReference type="RefSeq" id="WP_252851458.1">
    <property type="nucleotide sequence ID" value="NZ_JAMXLR010000023.1"/>
</dbReference>
<keyword evidence="3 5" id="KW-0238">DNA-binding</keyword>
<feature type="domain" description="Core-binding (CB)" evidence="7">
    <location>
        <begin position="55"/>
        <end position="136"/>
    </location>
</feature>
<gene>
    <name evidence="8" type="ORF">NG895_05475</name>
</gene>
<evidence type="ECO:0000256" key="1">
    <source>
        <dbReference type="ARBA" id="ARBA00008857"/>
    </source>
</evidence>
<dbReference type="GO" id="GO:0006310">
    <property type="term" value="P:DNA recombination"/>
    <property type="evidence" value="ECO:0007669"/>
    <property type="project" value="UniProtKB-KW"/>
</dbReference>
<evidence type="ECO:0000259" key="7">
    <source>
        <dbReference type="PROSITE" id="PS51900"/>
    </source>
</evidence>
<reference evidence="8" key="1">
    <citation type="submission" date="2022-06" db="EMBL/GenBank/DDBJ databases">
        <title>Aeoliella straminimaris, a novel planctomycete from sediments.</title>
        <authorList>
            <person name="Vitorino I.R."/>
            <person name="Lage O.M."/>
        </authorList>
    </citation>
    <scope>NUCLEOTIDE SEQUENCE</scope>
    <source>
        <strain evidence="8">ICT_H6.2</strain>
    </source>
</reference>
<dbReference type="GO" id="GO:0003677">
    <property type="term" value="F:DNA binding"/>
    <property type="evidence" value="ECO:0007669"/>
    <property type="project" value="UniProtKB-UniRule"/>
</dbReference>
<evidence type="ECO:0000313" key="8">
    <source>
        <dbReference type="EMBL" id="MCO6043351.1"/>
    </source>
</evidence>
<evidence type="ECO:0000256" key="3">
    <source>
        <dbReference type="ARBA" id="ARBA00023125"/>
    </source>
</evidence>
<dbReference type="InterPro" id="IPR010998">
    <property type="entry name" value="Integrase_recombinase_N"/>
</dbReference>
<dbReference type="Gene3D" id="1.10.150.130">
    <property type="match status" value="1"/>
</dbReference>
<dbReference type="SUPFAM" id="SSF56349">
    <property type="entry name" value="DNA breaking-rejoining enzymes"/>
    <property type="match status" value="1"/>
</dbReference>
<evidence type="ECO:0000256" key="5">
    <source>
        <dbReference type="PROSITE-ProRule" id="PRU01248"/>
    </source>
</evidence>
<dbReference type="InterPro" id="IPR002104">
    <property type="entry name" value="Integrase_catalytic"/>
</dbReference>
<evidence type="ECO:0000259" key="6">
    <source>
        <dbReference type="PROSITE" id="PS51898"/>
    </source>
</evidence>
<dbReference type="Pfam" id="PF00589">
    <property type="entry name" value="Phage_integrase"/>
    <property type="match status" value="1"/>
</dbReference>
<dbReference type="InterPro" id="IPR050090">
    <property type="entry name" value="Tyrosine_recombinase_XerCD"/>
</dbReference>
<accession>A0A9X2FFS8</accession>
<comment type="caution">
    <text evidence="8">The sequence shown here is derived from an EMBL/GenBank/DDBJ whole genome shotgun (WGS) entry which is preliminary data.</text>
</comment>
<dbReference type="Proteomes" id="UP001155241">
    <property type="component" value="Unassembled WGS sequence"/>
</dbReference>
<feature type="domain" description="Tyr recombinase" evidence="6">
    <location>
        <begin position="156"/>
        <end position="329"/>
    </location>
</feature>
<keyword evidence="4" id="KW-0233">DNA recombination</keyword>